<dbReference type="AlphaFoldDB" id="Q7VAX5"/>
<evidence type="ECO:0000313" key="2">
    <source>
        <dbReference type="EMBL" id="AAQ00372.1"/>
    </source>
</evidence>
<dbReference type="InterPro" id="IPR001173">
    <property type="entry name" value="Glyco_trans_2-like"/>
</dbReference>
<dbReference type="OrthoDB" id="9785185at2"/>
<protein>
    <submittedName>
        <fullName evidence="2">Glycosyltransferase</fullName>
    </submittedName>
</protein>
<dbReference type="Proteomes" id="UP000001420">
    <property type="component" value="Chromosome"/>
</dbReference>
<gene>
    <name evidence="2" type="primary">wcaA</name>
    <name evidence="2" type="ordered locus">Pro_1328</name>
</gene>
<evidence type="ECO:0000259" key="1">
    <source>
        <dbReference type="Pfam" id="PF00535"/>
    </source>
</evidence>
<dbReference type="InterPro" id="IPR050834">
    <property type="entry name" value="Glycosyltransf_2"/>
</dbReference>
<sequence length="327" mass="37556">MNKSLATCAFTTFNAQNTIERAIHSALKQTYKNIEILVVDDCSNDNTLEKVYEILSKTKVPNRVIAHNTNKGVGASRNTLLVNSRGEFIVFFDDDDYSYPKRVEDQIKEIKEYETISHYSTNSDKTTLCYTNRRIIYTEGSYSICKSIKTDQKNKSTLDYALALLSAKAFPAKGRPGSTATCTLCARKDTLENIGGFNEALRRYEDLDIAIKALRFNIHLSSTNSLLVDQYYTNTIDKKKQEKYELILIESYKNWLEEKSLYYFAKNYSKFKHCILSLKPFLSSFYLSILIINYPCNSLYKFSSAIRSISFTIINKLKTFKATIMVK</sequence>
<name>Q7VAX5_PROMA</name>
<dbReference type="KEGG" id="pma:Pro_1328"/>
<dbReference type="HOGENOM" id="CLU_025996_0_5_3"/>
<dbReference type="PANTHER" id="PTHR43685">
    <property type="entry name" value="GLYCOSYLTRANSFERASE"/>
    <property type="match status" value="1"/>
</dbReference>
<dbReference type="EnsemblBacteria" id="AAQ00372">
    <property type="protein sequence ID" value="AAQ00372"/>
    <property type="gene ID" value="Pro_1328"/>
</dbReference>
<proteinExistence type="predicted"/>
<dbReference type="RefSeq" id="WP_011125479.1">
    <property type="nucleotide sequence ID" value="NC_005042.1"/>
</dbReference>
<dbReference type="PATRIC" id="fig|167539.5.peg.1393"/>
<dbReference type="SUPFAM" id="SSF53448">
    <property type="entry name" value="Nucleotide-diphospho-sugar transferases"/>
    <property type="match status" value="1"/>
</dbReference>
<accession>Q7VAX5</accession>
<dbReference type="InterPro" id="IPR029044">
    <property type="entry name" value="Nucleotide-diphossugar_trans"/>
</dbReference>
<dbReference type="Gene3D" id="3.90.550.10">
    <property type="entry name" value="Spore Coat Polysaccharide Biosynthesis Protein SpsA, Chain A"/>
    <property type="match status" value="1"/>
</dbReference>
<reference evidence="2 3" key="1">
    <citation type="journal article" date="2003" name="Proc. Natl. Acad. Sci. U.S.A.">
        <title>Genome sequence of the cyanobacterium Prochlorococcus marinus SS120, a nearly minimal oxyphototrophic genome.</title>
        <authorList>
            <person name="Dufresne A."/>
            <person name="Salanoubat M."/>
            <person name="Partensky F."/>
            <person name="Artiguenave F."/>
            <person name="Axmann I.M."/>
            <person name="Barbe V."/>
            <person name="Duprat S."/>
            <person name="Galperin M.Y."/>
            <person name="Koonin E.V."/>
            <person name="Le Gall F."/>
            <person name="Makarova K.S."/>
            <person name="Ostrowski M."/>
            <person name="Oztas S."/>
            <person name="Robert C."/>
            <person name="Rogozin I.B."/>
            <person name="Scanlan D.J."/>
            <person name="Tandeau de Marsac N."/>
            <person name="Weissenbach J."/>
            <person name="Wincker P."/>
            <person name="Wolf Y.I."/>
            <person name="Hess W.R."/>
        </authorList>
    </citation>
    <scope>NUCLEOTIDE SEQUENCE [LARGE SCALE GENOMIC DNA]</scope>
    <source>
        <strain evidence="3">SARG / CCMP1375 / SS120</strain>
    </source>
</reference>
<dbReference type="CDD" id="cd00761">
    <property type="entry name" value="Glyco_tranf_GTA_type"/>
    <property type="match status" value="1"/>
</dbReference>
<organism evidence="2 3">
    <name type="scientific">Prochlorococcus marinus (strain SARG / CCMP1375 / SS120)</name>
    <dbReference type="NCBI Taxonomy" id="167539"/>
    <lineage>
        <taxon>Bacteria</taxon>
        <taxon>Bacillati</taxon>
        <taxon>Cyanobacteriota</taxon>
        <taxon>Cyanophyceae</taxon>
        <taxon>Synechococcales</taxon>
        <taxon>Prochlorococcaceae</taxon>
        <taxon>Prochlorococcus</taxon>
    </lineage>
</organism>
<dbReference type="CAZy" id="GT2">
    <property type="family name" value="Glycosyltransferase Family 2"/>
</dbReference>
<dbReference type="eggNOG" id="COG1216">
    <property type="taxonomic scope" value="Bacteria"/>
</dbReference>
<dbReference type="STRING" id="167539.Pro_1328"/>
<dbReference type="PANTHER" id="PTHR43685:SF2">
    <property type="entry name" value="GLYCOSYLTRANSFERASE 2-LIKE DOMAIN-CONTAINING PROTEIN"/>
    <property type="match status" value="1"/>
</dbReference>
<keyword evidence="3" id="KW-1185">Reference proteome</keyword>
<feature type="domain" description="Glycosyltransferase 2-like" evidence="1">
    <location>
        <begin position="11"/>
        <end position="135"/>
    </location>
</feature>
<evidence type="ECO:0000313" key="3">
    <source>
        <dbReference type="Proteomes" id="UP000001420"/>
    </source>
</evidence>
<dbReference type="Pfam" id="PF00535">
    <property type="entry name" value="Glycos_transf_2"/>
    <property type="match status" value="1"/>
</dbReference>
<dbReference type="EMBL" id="AE017126">
    <property type="protein sequence ID" value="AAQ00372.1"/>
    <property type="molecule type" value="Genomic_DNA"/>
</dbReference>